<accession>A0A3B1BL67</accession>
<sequence length="354" mass="38970">KPFRSEDMVTRVKAVISEIQSGATIAPDDEIGGDMMEAIEDISAEVAGEPETAEAQEDTFDDIDISLDSLLDSVEHRIDSPADEDSVIVVEDGALNIDDEPRPDVKENDEPVVIEGENQGEPEILELDSSLLVSTDADDDELDEEDLEVEIISGQADDEAVIEEIAQDEMEPDMAVSSGLENETMEDHQPEPVLGEQKPDLDDFSAEIEADSYGENGISAESRRLLEAIDDDLEIGQTQTEKELLASGRIKDESALAQGGGDKEMIMEMARAAFEEFSANGGFHTLINEAIERFVKEMLTKEEFEEAVSKGIIDAISEMKPQILDDFREIAQEMTLNVAEDLVKKTIDQIKMEQ</sequence>
<organism evidence="1">
    <name type="scientific">hydrothermal vent metagenome</name>
    <dbReference type="NCBI Taxonomy" id="652676"/>
    <lineage>
        <taxon>unclassified sequences</taxon>
        <taxon>metagenomes</taxon>
        <taxon>ecological metagenomes</taxon>
    </lineage>
</organism>
<protein>
    <submittedName>
        <fullName evidence="1">Uncharacterized protein</fullName>
    </submittedName>
</protein>
<proteinExistence type="predicted"/>
<dbReference type="AlphaFoldDB" id="A0A3B1BL67"/>
<feature type="non-terminal residue" evidence="1">
    <location>
        <position position="1"/>
    </location>
</feature>
<evidence type="ECO:0000313" key="1">
    <source>
        <dbReference type="EMBL" id="VAX18699.1"/>
    </source>
</evidence>
<gene>
    <name evidence="1" type="ORF">MNBD_NITROSPINAE03-1386</name>
</gene>
<reference evidence="1" key="1">
    <citation type="submission" date="2018-06" db="EMBL/GenBank/DDBJ databases">
        <authorList>
            <person name="Zhirakovskaya E."/>
        </authorList>
    </citation>
    <scope>NUCLEOTIDE SEQUENCE</scope>
</reference>
<dbReference type="EMBL" id="UOGB01000120">
    <property type="protein sequence ID" value="VAX18699.1"/>
    <property type="molecule type" value="Genomic_DNA"/>
</dbReference>
<name>A0A3B1BL67_9ZZZZ</name>